<dbReference type="OrthoDB" id="3158924at2759"/>
<organism evidence="1 2">
    <name type="scientific">Austropuccinia psidii MF-1</name>
    <dbReference type="NCBI Taxonomy" id="1389203"/>
    <lineage>
        <taxon>Eukaryota</taxon>
        <taxon>Fungi</taxon>
        <taxon>Dikarya</taxon>
        <taxon>Basidiomycota</taxon>
        <taxon>Pucciniomycotina</taxon>
        <taxon>Pucciniomycetes</taxon>
        <taxon>Pucciniales</taxon>
        <taxon>Sphaerophragmiaceae</taxon>
        <taxon>Austropuccinia</taxon>
    </lineage>
</organism>
<dbReference type="EMBL" id="AVOT02035976">
    <property type="protein sequence ID" value="MBW0530414.1"/>
    <property type="molecule type" value="Genomic_DNA"/>
</dbReference>
<evidence type="ECO:0008006" key="3">
    <source>
        <dbReference type="Google" id="ProtNLM"/>
    </source>
</evidence>
<evidence type="ECO:0000313" key="2">
    <source>
        <dbReference type="Proteomes" id="UP000765509"/>
    </source>
</evidence>
<proteinExistence type="predicted"/>
<dbReference type="Proteomes" id="UP000765509">
    <property type="component" value="Unassembled WGS sequence"/>
</dbReference>
<gene>
    <name evidence="1" type="ORF">O181_070129</name>
</gene>
<sequence>MNVMIKSILDTDHRTAQLKDLRALPWFPSCRKEAIEYFHNCDRFQEEKRSTGEEFRLMILIKEPKSAWKVFHMDWVTELPASGDKSYNSSVVIVDRYRELLYSY</sequence>
<comment type="caution">
    <text evidence="1">The sequence shown here is derived from an EMBL/GenBank/DDBJ whole genome shotgun (WGS) entry which is preliminary data.</text>
</comment>
<evidence type="ECO:0000313" key="1">
    <source>
        <dbReference type="EMBL" id="MBW0530414.1"/>
    </source>
</evidence>
<keyword evidence="2" id="KW-1185">Reference proteome</keyword>
<reference evidence="1" key="1">
    <citation type="submission" date="2021-03" db="EMBL/GenBank/DDBJ databases">
        <title>Draft genome sequence of rust myrtle Austropuccinia psidii MF-1, a brazilian biotype.</title>
        <authorList>
            <person name="Quecine M.C."/>
            <person name="Pachon D.M.R."/>
            <person name="Bonatelli M.L."/>
            <person name="Correr F.H."/>
            <person name="Franceschini L.M."/>
            <person name="Leite T.F."/>
            <person name="Margarido G.R.A."/>
            <person name="Almeida C.A."/>
            <person name="Ferrarezi J.A."/>
            <person name="Labate C.A."/>
        </authorList>
    </citation>
    <scope>NUCLEOTIDE SEQUENCE</scope>
    <source>
        <strain evidence="1">MF-1</strain>
    </source>
</reference>
<protein>
    <recommendedName>
        <fullName evidence="3">Integrase zinc-binding domain-containing protein</fullName>
    </recommendedName>
</protein>
<name>A0A9Q3F071_9BASI</name>
<dbReference type="AlphaFoldDB" id="A0A9Q3F071"/>
<accession>A0A9Q3F071</accession>
<feature type="non-terminal residue" evidence="1">
    <location>
        <position position="104"/>
    </location>
</feature>